<dbReference type="EMBL" id="CP001629">
    <property type="protein sequence ID" value="ACU88332.1"/>
    <property type="molecule type" value="Genomic_DNA"/>
</dbReference>
<sequence>MCFKLDNGSELFSIQEMHRLRKNSSGVMGSRSWARKTGIGDAQSLENSDGAGSCQDESKRRDAVEKHREVQG</sequence>
<evidence type="ECO:0000313" key="3">
    <source>
        <dbReference type="Proteomes" id="UP000002216"/>
    </source>
</evidence>
<feature type="region of interest" description="Disordered" evidence="1">
    <location>
        <begin position="21"/>
        <end position="72"/>
    </location>
</feature>
<protein>
    <submittedName>
        <fullName evidence="2">Uncharacterized protein</fullName>
    </submittedName>
</protein>
<dbReference type="AlphaFoldDB" id="C7LTA8"/>
<dbReference type="STRING" id="525897.Dbac_0205"/>
<accession>C7LTA8</accession>
<proteinExistence type="predicted"/>
<keyword evidence="3" id="KW-1185">Reference proteome</keyword>
<feature type="compositionally biased region" description="Basic and acidic residues" evidence="1">
    <location>
        <begin position="56"/>
        <end position="72"/>
    </location>
</feature>
<dbReference type="Proteomes" id="UP000002216">
    <property type="component" value="Chromosome"/>
</dbReference>
<gene>
    <name evidence="2" type="ordered locus">Dbac_0205</name>
</gene>
<name>C7LTA8_DESBD</name>
<organism evidence="2 3">
    <name type="scientific">Desulfomicrobium baculatum (strain DSM 4028 / VKM B-1378 / X)</name>
    <name type="common">Desulfovibrio baculatus</name>
    <dbReference type="NCBI Taxonomy" id="525897"/>
    <lineage>
        <taxon>Bacteria</taxon>
        <taxon>Pseudomonadati</taxon>
        <taxon>Thermodesulfobacteriota</taxon>
        <taxon>Desulfovibrionia</taxon>
        <taxon>Desulfovibrionales</taxon>
        <taxon>Desulfomicrobiaceae</taxon>
        <taxon>Desulfomicrobium</taxon>
    </lineage>
</organism>
<dbReference type="RefSeq" id="WP_012805417.1">
    <property type="nucleotide sequence ID" value="NC_013173.1"/>
</dbReference>
<reference evidence="2 3" key="1">
    <citation type="journal article" date="2009" name="Stand. Genomic Sci.">
        <title>Complete genome sequence of Desulfomicrobium baculatum type strain (X).</title>
        <authorList>
            <person name="Copeland A."/>
            <person name="Spring S."/>
            <person name="Goker M."/>
            <person name="Schneider S."/>
            <person name="Lapidus A."/>
            <person name="Del Rio T.G."/>
            <person name="Tice H."/>
            <person name="Cheng J.F."/>
            <person name="Chen F."/>
            <person name="Nolan M."/>
            <person name="Bruce D."/>
            <person name="Goodwin L."/>
            <person name="Pitluck S."/>
            <person name="Ivanova N."/>
            <person name="Mavrommatis K."/>
            <person name="Ovchinnikova G."/>
            <person name="Pati A."/>
            <person name="Chen A."/>
            <person name="Palaniappan K."/>
            <person name="Land M."/>
            <person name="Hauser L."/>
            <person name="Chang Y.J."/>
            <person name="Jeffries C.C."/>
            <person name="Meincke L."/>
            <person name="Sims D."/>
            <person name="Brettin T."/>
            <person name="Detter J.C."/>
            <person name="Han C."/>
            <person name="Chain P."/>
            <person name="Bristow J."/>
            <person name="Eisen J.A."/>
            <person name="Markowitz V."/>
            <person name="Hugenholtz P."/>
            <person name="Kyrpides N.C."/>
            <person name="Klenk H.P."/>
            <person name="Lucas S."/>
        </authorList>
    </citation>
    <scope>NUCLEOTIDE SEQUENCE [LARGE SCALE GENOMIC DNA]</scope>
    <source>
        <strain evidence="3">DSM 4028 / VKM B-1378 / X</strain>
    </source>
</reference>
<dbReference type="KEGG" id="dba:Dbac_0205"/>
<evidence type="ECO:0000256" key="1">
    <source>
        <dbReference type="SAM" id="MobiDB-lite"/>
    </source>
</evidence>
<dbReference type="OrthoDB" id="9954392at2"/>
<dbReference type="HOGENOM" id="CLU_2715758_0_0_7"/>
<evidence type="ECO:0000313" key="2">
    <source>
        <dbReference type="EMBL" id="ACU88332.1"/>
    </source>
</evidence>